<keyword evidence="2 3" id="KW-0560">Oxidoreductase</keyword>
<evidence type="ECO:0000313" key="7">
    <source>
        <dbReference type="Proteomes" id="UP001519308"/>
    </source>
</evidence>
<keyword evidence="7" id="KW-1185">Reference proteome</keyword>
<protein>
    <submittedName>
        <fullName evidence="6">Gluconate 2-dehydrogenase</fullName>
        <ecNumber evidence="6">1.1.1.215</ecNumber>
    </submittedName>
</protein>
<organism evidence="6 7">
    <name type="scientific">Clostridium punense</name>
    <dbReference type="NCBI Taxonomy" id="1054297"/>
    <lineage>
        <taxon>Bacteria</taxon>
        <taxon>Bacillati</taxon>
        <taxon>Bacillota</taxon>
        <taxon>Clostridia</taxon>
        <taxon>Eubacteriales</taxon>
        <taxon>Clostridiaceae</taxon>
        <taxon>Clostridium</taxon>
    </lineage>
</organism>
<evidence type="ECO:0000256" key="3">
    <source>
        <dbReference type="RuleBase" id="RU003719"/>
    </source>
</evidence>
<proteinExistence type="inferred from homology"/>
<dbReference type="PANTHER" id="PTHR10996:SF283">
    <property type="entry name" value="GLYOXYLATE_HYDROXYPYRUVATE REDUCTASE B"/>
    <property type="match status" value="1"/>
</dbReference>
<gene>
    <name evidence="6" type="ORF">J2Z44_000835</name>
</gene>
<dbReference type="Proteomes" id="UP001519308">
    <property type="component" value="Unassembled WGS sequence"/>
</dbReference>
<comment type="caution">
    <text evidence="6">The sequence shown here is derived from an EMBL/GenBank/DDBJ whole genome shotgun (WGS) entry which is preliminary data.</text>
</comment>
<evidence type="ECO:0000259" key="4">
    <source>
        <dbReference type="Pfam" id="PF00389"/>
    </source>
</evidence>
<dbReference type="EMBL" id="JAGGLL010000004">
    <property type="protein sequence ID" value="MBP2021051.1"/>
    <property type="molecule type" value="Genomic_DNA"/>
</dbReference>
<dbReference type="Pfam" id="PF02826">
    <property type="entry name" value="2-Hacid_dh_C"/>
    <property type="match status" value="1"/>
</dbReference>
<dbReference type="InterPro" id="IPR006140">
    <property type="entry name" value="D-isomer_DH_NAD-bd"/>
</dbReference>
<dbReference type="PANTHER" id="PTHR10996">
    <property type="entry name" value="2-HYDROXYACID DEHYDROGENASE-RELATED"/>
    <property type="match status" value="1"/>
</dbReference>
<feature type="domain" description="D-isomer specific 2-hydroxyacid dehydrogenase catalytic" evidence="4">
    <location>
        <begin position="5"/>
        <end position="318"/>
    </location>
</feature>
<dbReference type="Pfam" id="PF00389">
    <property type="entry name" value="2-Hacid_dh"/>
    <property type="match status" value="1"/>
</dbReference>
<name>A0ABS4K1A4_9CLOT</name>
<dbReference type="InterPro" id="IPR050223">
    <property type="entry name" value="D-isomer_2-hydroxyacid_DH"/>
</dbReference>
<dbReference type="Gene3D" id="3.40.50.720">
    <property type="entry name" value="NAD(P)-binding Rossmann-like Domain"/>
    <property type="match status" value="2"/>
</dbReference>
<dbReference type="InterPro" id="IPR036291">
    <property type="entry name" value="NAD(P)-bd_dom_sf"/>
</dbReference>
<dbReference type="SUPFAM" id="SSF52283">
    <property type="entry name" value="Formate/glycerate dehydrogenase catalytic domain-like"/>
    <property type="match status" value="1"/>
</dbReference>
<comment type="similarity">
    <text evidence="1 3">Belongs to the D-isomer specific 2-hydroxyacid dehydrogenase family.</text>
</comment>
<accession>A0ABS4K1A4</accession>
<dbReference type="RefSeq" id="WP_209649361.1">
    <property type="nucleotide sequence ID" value="NZ_JAGGLL010000004.1"/>
</dbReference>
<feature type="domain" description="D-isomer specific 2-hydroxyacid dehydrogenase NAD-binding" evidence="5">
    <location>
        <begin position="108"/>
        <end position="287"/>
    </location>
</feature>
<dbReference type="InterPro" id="IPR029752">
    <property type="entry name" value="D-isomer_DH_CS1"/>
</dbReference>
<evidence type="ECO:0000259" key="5">
    <source>
        <dbReference type="Pfam" id="PF02826"/>
    </source>
</evidence>
<dbReference type="EC" id="1.1.1.215" evidence="6"/>
<dbReference type="PROSITE" id="PS00065">
    <property type="entry name" value="D_2_HYDROXYACID_DH_1"/>
    <property type="match status" value="1"/>
</dbReference>
<evidence type="ECO:0000256" key="2">
    <source>
        <dbReference type="ARBA" id="ARBA00023002"/>
    </source>
</evidence>
<dbReference type="SUPFAM" id="SSF51735">
    <property type="entry name" value="NAD(P)-binding Rossmann-fold domains"/>
    <property type="match status" value="1"/>
</dbReference>
<dbReference type="GO" id="GO:0008873">
    <property type="term" value="F:gluconate 2-dehydrogenase activity"/>
    <property type="evidence" value="ECO:0007669"/>
    <property type="project" value="UniProtKB-EC"/>
</dbReference>
<reference evidence="6 7" key="1">
    <citation type="submission" date="2021-03" db="EMBL/GenBank/DDBJ databases">
        <title>Genomic Encyclopedia of Type Strains, Phase IV (KMG-IV): sequencing the most valuable type-strain genomes for metagenomic binning, comparative biology and taxonomic classification.</title>
        <authorList>
            <person name="Goeker M."/>
        </authorList>
    </citation>
    <scope>NUCLEOTIDE SEQUENCE [LARGE SCALE GENOMIC DNA]</scope>
    <source>
        <strain evidence="6 7">DSM 28650</strain>
    </source>
</reference>
<dbReference type="InterPro" id="IPR006139">
    <property type="entry name" value="D-isomer_2_OHA_DH_cat_dom"/>
</dbReference>
<evidence type="ECO:0000256" key="1">
    <source>
        <dbReference type="ARBA" id="ARBA00005854"/>
    </source>
</evidence>
<sequence length="325" mass="36322">MKKKVYIANSIPKYVEEYIGRSCDYEIWDGSSKITREELLKNIKDVDGLIVFGHKIDEELLNAAPKLKVVSNLSVGYDNFNIEAMKARGVIGTNTPYVLDDTVADLIFALILSSSRRVVQLDKFVRDGKWEKDIERSHFGLDVHGATLGIIGMGNIGEAVATRGKFGFGMDILYHNRSRKLQAEKELGAKYCSLEELLRNSDFIVLMTPLTEDTKELISYKEFDMMKNTAIFINGSRGKTVNEEALIDALNSNKIFAAGLDVFYKEPVDKNNPLLKMDNVVLLPHIGSATGKTRDEMAMLAAENMVKALCGEKPPTLVKEFKDIV</sequence>
<dbReference type="CDD" id="cd05301">
    <property type="entry name" value="GDH"/>
    <property type="match status" value="1"/>
</dbReference>
<evidence type="ECO:0000313" key="6">
    <source>
        <dbReference type="EMBL" id="MBP2021051.1"/>
    </source>
</evidence>